<sequence length="190" mass="21267">MRNGSNGTLVRHRKSLSKVGSLKQVDIEQVLAEIRDDVAKKRAEGSFPPGLEQELEAEFQTILSYTKRGITDRAAEIERLAAEIRHNNHEITGLTPAHSRIPGMSIIHRIVCRVIARHTMGLAAQVRASEESKVQLLEILAEQSRAHEDADQRLVQNLSKHVLDRVAVIDHLTILVTGLEAKIRKLEESK</sequence>
<name>A0A6J6H7U3_9ZZZZ</name>
<evidence type="ECO:0000313" key="1">
    <source>
        <dbReference type="EMBL" id="CAB4609762.1"/>
    </source>
</evidence>
<organism evidence="1">
    <name type="scientific">freshwater metagenome</name>
    <dbReference type="NCBI Taxonomy" id="449393"/>
    <lineage>
        <taxon>unclassified sequences</taxon>
        <taxon>metagenomes</taxon>
        <taxon>ecological metagenomes</taxon>
    </lineage>
</organism>
<reference evidence="1" key="1">
    <citation type="submission" date="2020-05" db="EMBL/GenBank/DDBJ databases">
        <authorList>
            <person name="Chiriac C."/>
            <person name="Salcher M."/>
            <person name="Ghai R."/>
            <person name="Kavagutti S V."/>
        </authorList>
    </citation>
    <scope>NUCLEOTIDE SEQUENCE</scope>
</reference>
<gene>
    <name evidence="1" type="ORF">UFOPK1874_00341</name>
</gene>
<dbReference type="EMBL" id="CAEZUX010000021">
    <property type="protein sequence ID" value="CAB4609762.1"/>
    <property type="molecule type" value="Genomic_DNA"/>
</dbReference>
<dbReference type="AlphaFoldDB" id="A0A6J6H7U3"/>
<proteinExistence type="predicted"/>
<protein>
    <submittedName>
        <fullName evidence="1">Unannotated protein</fullName>
    </submittedName>
</protein>
<accession>A0A6J6H7U3</accession>